<protein>
    <submittedName>
        <fullName evidence="1">Uncharacterized protein</fullName>
    </submittedName>
</protein>
<sequence>HQQADDTPFPHDCRQPELVIKSCVTDQLMEALLQMDVLWESSSASCY</sequence>
<accession>A0A381ZM25</accession>
<name>A0A381ZM25_9ZZZZ</name>
<reference evidence="1" key="1">
    <citation type="submission" date="2018-05" db="EMBL/GenBank/DDBJ databases">
        <authorList>
            <person name="Lanie J.A."/>
            <person name="Ng W.-L."/>
            <person name="Kazmierczak K.M."/>
            <person name="Andrzejewski T.M."/>
            <person name="Davidsen T.M."/>
            <person name="Wayne K.J."/>
            <person name="Tettelin H."/>
            <person name="Glass J.I."/>
            <person name="Rusch D."/>
            <person name="Podicherti R."/>
            <person name="Tsui H.-C.T."/>
            <person name="Winkler M.E."/>
        </authorList>
    </citation>
    <scope>NUCLEOTIDE SEQUENCE</scope>
</reference>
<gene>
    <name evidence="1" type="ORF">METZ01_LOCUS142875</name>
</gene>
<proteinExistence type="predicted"/>
<dbReference type="EMBL" id="UINC01021766">
    <property type="protein sequence ID" value="SVA90021.1"/>
    <property type="molecule type" value="Genomic_DNA"/>
</dbReference>
<dbReference type="AlphaFoldDB" id="A0A381ZM25"/>
<organism evidence="1">
    <name type="scientific">marine metagenome</name>
    <dbReference type="NCBI Taxonomy" id="408172"/>
    <lineage>
        <taxon>unclassified sequences</taxon>
        <taxon>metagenomes</taxon>
        <taxon>ecological metagenomes</taxon>
    </lineage>
</organism>
<evidence type="ECO:0000313" key="1">
    <source>
        <dbReference type="EMBL" id="SVA90021.1"/>
    </source>
</evidence>
<feature type="non-terminal residue" evidence="1">
    <location>
        <position position="1"/>
    </location>
</feature>